<proteinExistence type="predicted"/>
<organism evidence="5 7">
    <name type="scientific">Acinetobacter junii</name>
    <dbReference type="NCBI Taxonomy" id="40215"/>
    <lineage>
        <taxon>Bacteria</taxon>
        <taxon>Pseudomonadati</taxon>
        <taxon>Pseudomonadota</taxon>
        <taxon>Gammaproteobacteria</taxon>
        <taxon>Moraxellales</taxon>
        <taxon>Moraxellaceae</taxon>
        <taxon>Acinetobacter</taxon>
    </lineage>
</organism>
<dbReference type="Pfam" id="PF13412">
    <property type="entry name" value="HTH_24"/>
    <property type="match status" value="1"/>
</dbReference>
<evidence type="ECO:0000313" key="7">
    <source>
        <dbReference type="Proteomes" id="UP001208534"/>
    </source>
</evidence>
<sequence length="137" mass="16060">MNIELDPIDLKIIALLKHDSRLTHKQIGQHVHRTGQTVGARIAQLMDAGIIKNYTITIGYEYKQFIQLFLNEQQAFTEIEQLVKQYPQIDECFKTLGNGCYMIVSHFNPSEFNQFIEKLSQWSRYSVETVMREIELH</sequence>
<accession>A0AAW5RGK7</accession>
<dbReference type="InterPro" id="IPR019887">
    <property type="entry name" value="Tscrpt_reg_AsnC/Lrp_C"/>
</dbReference>
<name>A0AAW5RGK7_ACIJU</name>
<evidence type="ECO:0000313" key="6">
    <source>
        <dbReference type="EMBL" id="MEK0251640.1"/>
    </source>
</evidence>
<dbReference type="InterPro" id="IPR036388">
    <property type="entry name" value="WH-like_DNA-bd_sf"/>
</dbReference>
<keyword evidence="3" id="KW-0804">Transcription</keyword>
<dbReference type="InterPro" id="IPR011008">
    <property type="entry name" value="Dimeric_a/b-barrel"/>
</dbReference>
<dbReference type="SUPFAM" id="SSF54909">
    <property type="entry name" value="Dimeric alpha+beta barrel"/>
    <property type="match status" value="1"/>
</dbReference>
<keyword evidence="2" id="KW-0238">DNA-binding</keyword>
<comment type="caution">
    <text evidence="5">The sequence shown here is derived from an EMBL/GenBank/DDBJ whole genome shotgun (WGS) entry which is preliminary data.</text>
</comment>
<dbReference type="PANTHER" id="PTHR30154:SF55">
    <property type="entry name" value="HTH-TYPE TRANSCRIPTIONAL REGULATOR LRPB"/>
    <property type="match status" value="1"/>
</dbReference>
<evidence type="ECO:0000256" key="1">
    <source>
        <dbReference type="ARBA" id="ARBA00023015"/>
    </source>
</evidence>
<keyword evidence="8" id="KW-1185">Reference proteome</keyword>
<dbReference type="Pfam" id="PF01037">
    <property type="entry name" value="AsnC_trans_reg"/>
    <property type="match status" value="1"/>
</dbReference>
<evidence type="ECO:0000313" key="5">
    <source>
        <dbReference type="EMBL" id="MCU4398226.1"/>
    </source>
</evidence>
<protein>
    <submittedName>
        <fullName evidence="5">Winged helix-turn-helix transcriptional regulator</fullName>
    </submittedName>
</protein>
<evidence type="ECO:0000256" key="2">
    <source>
        <dbReference type="ARBA" id="ARBA00023125"/>
    </source>
</evidence>
<dbReference type="InterPro" id="IPR036390">
    <property type="entry name" value="WH_DNA-bd_sf"/>
</dbReference>
<dbReference type="SMART" id="SM00344">
    <property type="entry name" value="HTH_ASNC"/>
    <property type="match status" value="1"/>
</dbReference>
<dbReference type="PANTHER" id="PTHR30154">
    <property type="entry name" value="LEUCINE-RESPONSIVE REGULATORY PROTEIN"/>
    <property type="match status" value="1"/>
</dbReference>
<dbReference type="AlphaFoldDB" id="A0AAW5RGK7"/>
<gene>
    <name evidence="5" type="ORF">KTH64_15050</name>
    <name evidence="6" type="ORF">WM018_03725</name>
</gene>
<reference evidence="5" key="1">
    <citation type="submission" date="2021-06" db="EMBL/GenBank/DDBJ databases">
        <title>Propagation of a rapidly emergent carbapenem-resistant Acinetobacter baumannii lineage by various extra-hospital transmission networks.</title>
        <authorList>
            <person name="Calix J."/>
        </authorList>
    </citation>
    <scope>NUCLEOTIDE SEQUENCE</scope>
    <source>
        <strain evidence="5">WU_MDCI_Aw63</strain>
    </source>
</reference>
<dbReference type="InterPro" id="IPR019888">
    <property type="entry name" value="Tscrpt_reg_AsnC-like"/>
</dbReference>
<dbReference type="EMBL" id="JBBMLE010000009">
    <property type="protein sequence ID" value="MEK0251640.1"/>
    <property type="molecule type" value="Genomic_DNA"/>
</dbReference>
<dbReference type="GO" id="GO:0043200">
    <property type="term" value="P:response to amino acid"/>
    <property type="evidence" value="ECO:0007669"/>
    <property type="project" value="TreeGrafter"/>
</dbReference>
<feature type="domain" description="HTH asnC-type" evidence="4">
    <location>
        <begin position="5"/>
        <end position="77"/>
    </location>
</feature>
<dbReference type="GO" id="GO:0005829">
    <property type="term" value="C:cytosol"/>
    <property type="evidence" value="ECO:0007669"/>
    <property type="project" value="TreeGrafter"/>
</dbReference>
<dbReference type="PROSITE" id="PS50956">
    <property type="entry name" value="HTH_ASNC_2"/>
    <property type="match status" value="1"/>
</dbReference>
<dbReference type="Gene3D" id="3.30.70.920">
    <property type="match status" value="1"/>
</dbReference>
<evidence type="ECO:0000259" key="4">
    <source>
        <dbReference type="PROSITE" id="PS50956"/>
    </source>
</evidence>
<dbReference type="Proteomes" id="UP001498501">
    <property type="component" value="Unassembled WGS sequence"/>
</dbReference>
<dbReference type="EMBL" id="JAHPRE010000077">
    <property type="protein sequence ID" value="MCU4398226.1"/>
    <property type="molecule type" value="Genomic_DNA"/>
</dbReference>
<keyword evidence="1" id="KW-0805">Transcription regulation</keyword>
<dbReference type="RefSeq" id="WP_262579449.1">
    <property type="nucleotide sequence ID" value="NZ_JAHPRE010000077.1"/>
</dbReference>
<dbReference type="PRINTS" id="PR00033">
    <property type="entry name" value="HTHASNC"/>
</dbReference>
<evidence type="ECO:0000256" key="3">
    <source>
        <dbReference type="ARBA" id="ARBA00023163"/>
    </source>
</evidence>
<dbReference type="SUPFAM" id="SSF46785">
    <property type="entry name" value="Winged helix' DNA-binding domain"/>
    <property type="match status" value="1"/>
</dbReference>
<dbReference type="InterPro" id="IPR000485">
    <property type="entry name" value="AsnC-type_HTH_dom"/>
</dbReference>
<dbReference type="Gene3D" id="1.10.10.10">
    <property type="entry name" value="Winged helix-like DNA-binding domain superfamily/Winged helix DNA-binding domain"/>
    <property type="match status" value="1"/>
</dbReference>
<dbReference type="Proteomes" id="UP001208534">
    <property type="component" value="Unassembled WGS sequence"/>
</dbReference>
<evidence type="ECO:0000313" key="8">
    <source>
        <dbReference type="Proteomes" id="UP001498501"/>
    </source>
</evidence>
<dbReference type="GO" id="GO:0043565">
    <property type="term" value="F:sequence-specific DNA binding"/>
    <property type="evidence" value="ECO:0007669"/>
    <property type="project" value="InterPro"/>
</dbReference>
<reference evidence="6 8" key="2">
    <citation type="submission" date="2024-03" db="EMBL/GenBank/DDBJ databases">
        <title>Cross-transmission of Acinetobacter junii carrying blaOXA-58 in a neonatal intensive care unit.</title>
        <authorList>
            <person name="Bour M."/>
            <person name="Potron A."/>
            <person name="Lecointe D."/>
        </authorList>
    </citation>
    <scope>NUCLEOTIDE SEQUENCE [LARGE SCALE GENOMIC DNA]</scope>
    <source>
        <strain evidence="6 8">21A3096 case 1</strain>
    </source>
</reference>